<feature type="compositionally biased region" description="Basic and acidic residues" evidence="9">
    <location>
        <begin position="667"/>
        <end position="676"/>
    </location>
</feature>
<dbReference type="PANTHER" id="PTHR45772:SF1">
    <property type="entry name" value="ABC TRANSPORTER ATP-BINDING PROTEIN"/>
    <property type="match status" value="1"/>
</dbReference>
<dbReference type="InterPro" id="IPR003593">
    <property type="entry name" value="AAA+_ATPase"/>
</dbReference>
<accession>A0A401YJQ9</accession>
<dbReference type="EMBL" id="BIFH01000016">
    <property type="protein sequence ID" value="GCD94827.1"/>
    <property type="molecule type" value="Genomic_DNA"/>
</dbReference>
<comment type="subcellular location">
    <subcellularLocation>
        <location evidence="1">Cell membrane</location>
        <topology evidence="1">Multi-pass membrane protein</topology>
    </subcellularLocation>
</comment>
<feature type="transmembrane region" description="Helical" evidence="10">
    <location>
        <begin position="580"/>
        <end position="602"/>
    </location>
</feature>
<feature type="domain" description="ABC transporter" evidence="11">
    <location>
        <begin position="695"/>
        <end position="942"/>
    </location>
</feature>
<evidence type="ECO:0000256" key="2">
    <source>
        <dbReference type="ARBA" id="ARBA00022448"/>
    </source>
</evidence>
<dbReference type="PANTHER" id="PTHR45772">
    <property type="entry name" value="CONSERVED COMPONENT OF ABC TRANSPORTER FOR NATURAL AMINO ACIDS-RELATED"/>
    <property type="match status" value="1"/>
</dbReference>
<feature type="compositionally biased region" description="Low complexity" evidence="9">
    <location>
        <begin position="955"/>
        <end position="971"/>
    </location>
</feature>
<dbReference type="CDD" id="cd06582">
    <property type="entry name" value="TM_PBP1_LivH_like"/>
    <property type="match status" value="1"/>
</dbReference>
<keyword evidence="4 10" id="KW-0812">Transmembrane</keyword>
<dbReference type="Proteomes" id="UP000286931">
    <property type="component" value="Unassembled WGS sequence"/>
</dbReference>
<evidence type="ECO:0000256" key="1">
    <source>
        <dbReference type="ARBA" id="ARBA00004651"/>
    </source>
</evidence>
<dbReference type="InterPro" id="IPR001851">
    <property type="entry name" value="ABC_transp_permease"/>
</dbReference>
<evidence type="ECO:0000256" key="4">
    <source>
        <dbReference type="ARBA" id="ARBA00022692"/>
    </source>
</evidence>
<organism evidence="12 13">
    <name type="scientific">Embleya hyalina</name>
    <dbReference type="NCBI Taxonomy" id="516124"/>
    <lineage>
        <taxon>Bacteria</taxon>
        <taxon>Bacillati</taxon>
        <taxon>Actinomycetota</taxon>
        <taxon>Actinomycetes</taxon>
        <taxon>Kitasatosporales</taxon>
        <taxon>Streptomycetaceae</taxon>
        <taxon>Embleya</taxon>
    </lineage>
</organism>
<dbReference type="RefSeq" id="WP_126636967.1">
    <property type="nucleotide sequence ID" value="NZ_BIFH01000016.1"/>
</dbReference>
<dbReference type="SMART" id="SM00382">
    <property type="entry name" value="AAA"/>
    <property type="match status" value="1"/>
</dbReference>
<feature type="transmembrane region" description="Helical" evidence="10">
    <location>
        <begin position="442"/>
        <end position="461"/>
    </location>
</feature>
<keyword evidence="7 10" id="KW-1133">Transmembrane helix</keyword>
<feature type="transmembrane region" description="Helical" evidence="10">
    <location>
        <begin position="191"/>
        <end position="212"/>
    </location>
</feature>
<feature type="transmembrane region" description="Helical" evidence="10">
    <location>
        <begin position="376"/>
        <end position="395"/>
    </location>
</feature>
<keyword evidence="13" id="KW-1185">Reference proteome</keyword>
<feature type="region of interest" description="Disordered" evidence="9">
    <location>
        <begin position="952"/>
        <end position="988"/>
    </location>
</feature>
<comment type="caution">
    <text evidence="12">The sequence shown here is derived from an EMBL/GenBank/DDBJ whole genome shotgun (WGS) entry which is preliminary data.</text>
</comment>
<keyword evidence="8 10" id="KW-0472">Membrane</keyword>
<dbReference type="CDD" id="cd03219">
    <property type="entry name" value="ABC_Mj1267_LivG_branched"/>
    <property type="match status" value="1"/>
</dbReference>
<feature type="transmembrane region" description="Helical" evidence="10">
    <location>
        <begin position="415"/>
        <end position="435"/>
    </location>
</feature>
<evidence type="ECO:0000256" key="7">
    <source>
        <dbReference type="ARBA" id="ARBA00022989"/>
    </source>
</evidence>
<feature type="transmembrane region" description="Helical" evidence="10">
    <location>
        <begin position="143"/>
        <end position="163"/>
    </location>
</feature>
<dbReference type="Gene3D" id="3.40.50.300">
    <property type="entry name" value="P-loop containing nucleotide triphosphate hydrolases"/>
    <property type="match status" value="1"/>
</dbReference>
<dbReference type="InterPro" id="IPR043428">
    <property type="entry name" value="LivM-like"/>
</dbReference>
<gene>
    <name evidence="12" type="ORF">EHYA_02496</name>
</gene>
<feature type="transmembrane region" description="Helical" evidence="10">
    <location>
        <begin position="541"/>
        <end position="560"/>
    </location>
</feature>
<dbReference type="AlphaFoldDB" id="A0A401YJQ9"/>
<feature type="transmembrane region" description="Helical" evidence="10">
    <location>
        <begin position="13"/>
        <end position="31"/>
    </location>
</feature>
<evidence type="ECO:0000256" key="8">
    <source>
        <dbReference type="ARBA" id="ARBA00023136"/>
    </source>
</evidence>
<evidence type="ECO:0000256" key="9">
    <source>
        <dbReference type="SAM" id="MobiDB-lite"/>
    </source>
</evidence>
<dbReference type="Pfam" id="PF12399">
    <property type="entry name" value="BCA_ABC_TP_C"/>
    <property type="match status" value="1"/>
</dbReference>
<feature type="transmembrane region" description="Helical" evidence="10">
    <location>
        <begin position="36"/>
        <end position="57"/>
    </location>
</feature>
<evidence type="ECO:0000256" key="10">
    <source>
        <dbReference type="SAM" id="Phobius"/>
    </source>
</evidence>
<evidence type="ECO:0000313" key="13">
    <source>
        <dbReference type="Proteomes" id="UP000286931"/>
    </source>
</evidence>
<feature type="transmembrane region" description="Helical" evidence="10">
    <location>
        <begin position="350"/>
        <end position="369"/>
    </location>
</feature>
<name>A0A401YJQ9_9ACTN</name>
<protein>
    <submittedName>
        <fullName evidence="12">ABC transporter</fullName>
    </submittedName>
</protein>
<evidence type="ECO:0000256" key="6">
    <source>
        <dbReference type="ARBA" id="ARBA00022840"/>
    </source>
</evidence>
<dbReference type="CDD" id="cd06581">
    <property type="entry name" value="TM_PBP1_LivM_like"/>
    <property type="match status" value="1"/>
</dbReference>
<dbReference type="GO" id="GO:0005524">
    <property type="term" value="F:ATP binding"/>
    <property type="evidence" value="ECO:0007669"/>
    <property type="project" value="UniProtKB-KW"/>
</dbReference>
<evidence type="ECO:0000259" key="11">
    <source>
        <dbReference type="PROSITE" id="PS50893"/>
    </source>
</evidence>
<dbReference type="PROSITE" id="PS50893">
    <property type="entry name" value="ABC_TRANSPORTER_2"/>
    <property type="match status" value="1"/>
</dbReference>
<dbReference type="GO" id="GO:0015658">
    <property type="term" value="F:branched-chain amino acid transmembrane transporter activity"/>
    <property type="evidence" value="ECO:0007669"/>
    <property type="project" value="InterPro"/>
</dbReference>
<sequence length="988" mass="102536">MADLMTRQIAFDGLVNGLAIGLIALGVVLVYRSSRVINFAVGNLGVIGAALLPLAVINYGVPFWAALLGALLVGTLAGTIVELAVIRRLFHSARVTVLIATIGVAQACVAAVRSLPDVDGAVRASYPVAIDAQWQIAGVRVTGAQVCVLVVVPVVAGALTWFLGRTTRGRAVTACAENPDLARTVGISPKIVSTVVWTIAGLLSTLAMILIAGQSGRVSATADLGPNTMVRAMAAAVIAGLTSFRWSMLAGVLIGVLQAAVRFNFVEQTGLVDFLLLCAVVTAVWVRARRDARTDQRAGTRAFATGPRPAPIPERLRGVWWIRHMNKLALIVPLLIAVLLPLVVTQASRHLLYGTILAFAICACSLTVLTGWAGQLSLGQMAFAGLGALTAAALTRGLSIDIGGDRTIAFQALPFAPSVLVAALVTAALAAIVGVGALRVDGMLLAVSTFALGVAAAAYLYRRPFLTDGNASSVPMPRGDLLGLDLADERTYYYVLLVVLIVVLALLARLRAHGVGRRTIAVRDNPEAAAACTVPPLRTKVTAFALSGAIAGLGGALLAGSVQSVPLTERFFQVSDSLTLVAIVVIGGLGSTIGPVIGAVWVVGLPAFFPGNALVPLFASSIGLLVLLLYFPGGLAQIGNAARAALLDWAERRLPEPSAAPAPTRAPKPERPMRVRERAAAEASAADAASAAPVLVTRDVSVRYGGNTAVDKVSIELRPGEILGLIGTNGAGKSTLLNAIGGFAPATGSVELLGRDVSRLAPARRAALGLGRTFQAARLFPELTVRETVLVALEARGRSGLGGTALFLPAATRAERRRRAEAADLIDLVGLGRYADTPVARLSTGTRRIVELANLIALDARVLCLDEPTAGVAQRETEALGPLLLRLRRELRAAMIVIEHDMPFMMSISDRLYCLGAGRVISEGTPEEVRSDPAVIAGYLGTDTRAIDRSGALGADAPVAPRPVSVSAPVPVSVPAPPHPAADPAPES</sequence>
<evidence type="ECO:0000313" key="12">
    <source>
        <dbReference type="EMBL" id="GCD94827.1"/>
    </source>
</evidence>
<keyword evidence="3" id="KW-1003">Cell membrane</keyword>
<keyword evidence="2" id="KW-0813">Transport</keyword>
<proteinExistence type="predicted"/>
<dbReference type="InterPro" id="IPR032823">
    <property type="entry name" value="BCA_ABC_TP_C"/>
</dbReference>
<dbReference type="OrthoDB" id="3396710at2"/>
<feature type="compositionally biased region" description="Pro residues" evidence="9">
    <location>
        <begin position="972"/>
        <end position="988"/>
    </location>
</feature>
<dbReference type="InterPro" id="IPR027417">
    <property type="entry name" value="P-loop_NTPase"/>
</dbReference>
<dbReference type="InterPro" id="IPR003439">
    <property type="entry name" value="ABC_transporter-like_ATP-bd"/>
</dbReference>
<feature type="transmembrane region" description="Helical" evidence="10">
    <location>
        <begin position="491"/>
        <end position="510"/>
    </location>
</feature>
<dbReference type="InterPro" id="IPR051120">
    <property type="entry name" value="ABC_AA/LPS_Transport"/>
</dbReference>
<dbReference type="Pfam" id="PF00005">
    <property type="entry name" value="ABC_tran"/>
    <property type="match status" value="1"/>
</dbReference>
<feature type="transmembrane region" description="Helical" evidence="10">
    <location>
        <begin position="325"/>
        <end position="344"/>
    </location>
</feature>
<feature type="transmembrane region" description="Helical" evidence="10">
    <location>
        <begin position="614"/>
        <end position="633"/>
    </location>
</feature>
<keyword evidence="6" id="KW-0067">ATP-binding</keyword>
<reference evidence="12 13" key="1">
    <citation type="submission" date="2018-12" db="EMBL/GenBank/DDBJ databases">
        <title>Draft genome sequence of Embleya hyalina NBRC 13850T.</title>
        <authorList>
            <person name="Komaki H."/>
            <person name="Hosoyama A."/>
            <person name="Kimura A."/>
            <person name="Ichikawa N."/>
            <person name="Tamura T."/>
        </authorList>
    </citation>
    <scope>NUCLEOTIDE SEQUENCE [LARGE SCALE GENOMIC DNA]</scope>
    <source>
        <strain evidence="12 13">NBRC 13850</strain>
    </source>
</reference>
<dbReference type="Pfam" id="PF02653">
    <property type="entry name" value="BPD_transp_2"/>
    <property type="match status" value="2"/>
</dbReference>
<dbReference type="GO" id="GO:0016887">
    <property type="term" value="F:ATP hydrolysis activity"/>
    <property type="evidence" value="ECO:0007669"/>
    <property type="project" value="InterPro"/>
</dbReference>
<feature type="transmembrane region" description="Helical" evidence="10">
    <location>
        <begin position="63"/>
        <end position="85"/>
    </location>
</feature>
<keyword evidence="5" id="KW-0547">Nucleotide-binding</keyword>
<evidence type="ECO:0000256" key="5">
    <source>
        <dbReference type="ARBA" id="ARBA00022741"/>
    </source>
</evidence>
<dbReference type="SUPFAM" id="SSF52540">
    <property type="entry name" value="P-loop containing nucleoside triphosphate hydrolases"/>
    <property type="match status" value="1"/>
</dbReference>
<feature type="region of interest" description="Disordered" evidence="9">
    <location>
        <begin position="657"/>
        <end position="676"/>
    </location>
</feature>
<dbReference type="GO" id="GO:0005886">
    <property type="term" value="C:plasma membrane"/>
    <property type="evidence" value="ECO:0007669"/>
    <property type="project" value="UniProtKB-SubCell"/>
</dbReference>
<feature type="transmembrane region" description="Helical" evidence="10">
    <location>
        <begin position="271"/>
        <end position="288"/>
    </location>
</feature>
<evidence type="ECO:0000256" key="3">
    <source>
        <dbReference type="ARBA" id="ARBA00022475"/>
    </source>
</evidence>